<dbReference type="Proteomes" id="UP000053719">
    <property type="component" value="Unassembled WGS sequence"/>
</dbReference>
<sequence>MIKKQKFILTIRFFTYGKFGLIFIYQKIVLLGMTFFFIIPFKTPIEQKLGVFSHMENIYV</sequence>
<reference evidence="2 7" key="3">
    <citation type="submission" date="2018-03" db="EMBL/GenBank/DDBJ databases">
        <title>Genome sequence of Lactococcus lactis strain 14B4 from almond drupe.</title>
        <authorList>
            <person name="Tran T.D."/>
            <person name="McGarvey J.A."/>
            <person name="Huynh S."/>
            <person name="Parker C.T."/>
        </authorList>
    </citation>
    <scope>NUCLEOTIDE SEQUENCE [LARGE SCALE GENOMIC DNA]</scope>
    <source>
        <strain evidence="2 7">14B4</strain>
    </source>
</reference>
<dbReference type="PATRIC" id="fig|1360.101.peg.2265"/>
<reference evidence="4" key="2">
    <citation type="journal article" date="2017" name="Genome Announc.">
        <title>Draft Genome Sequences of 24 Lactococcus lactis Strains.</title>
        <authorList>
            <person name="Backus L."/>
            <person name="Wels M."/>
            <person name="Boekhorst J."/>
            <person name="Dijkstra A.R."/>
            <person name="Beerthuyzen M."/>
            <person name="Kelly W.J."/>
            <person name="Siezen R.J."/>
            <person name="van Hijum S.A."/>
            <person name="Bachmann H."/>
        </authorList>
    </citation>
    <scope>NUCLEOTIDE SEQUENCE</scope>
    <source>
        <strain evidence="3">M20</strain>
        <strain evidence="4">N42</strain>
    </source>
</reference>
<reference evidence="5 6" key="1">
    <citation type="submission" date="2015-10" db="EMBL/GenBank/DDBJ databases">
        <title>Draft Genome Sequences of 11 Lactococcus lactis subspecies cremoris strains.</title>
        <authorList>
            <person name="Wels M."/>
            <person name="Backus L."/>
            <person name="Boekhorst J."/>
            <person name="Dijkstra A."/>
            <person name="Beerthuizen M."/>
            <person name="Kelly W."/>
            <person name="Siezen R."/>
            <person name="Bachmann H."/>
            <person name="Van Hijum S."/>
        </authorList>
    </citation>
    <scope>NUCLEOTIDE SEQUENCE [LARGE SCALE GENOMIC DNA]</scope>
    <source>
        <strain evidence="6">M20</strain>
        <strain evidence="5">N42</strain>
    </source>
</reference>
<evidence type="ECO:0000313" key="3">
    <source>
        <dbReference type="EMBL" id="KSU18585.1"/>
    </source>
</evidence>
<proteinExistence type="predicted"/>
<evidence type="ECO:0000313" key="4">
    <source>
        <dbReference type="EMBL" id="KSU25734.1"/>
    </source>
</evidence>
<accession>A0A0R2NBA9</accession>
<evidence type="ECO:0000313" key="6">
    <source>
        <dbReference type="Proteomes" id="UP000053719"/>
    </source>
</evidence>
<organism evidence="4 5">
    <name type="scientific">Lactococcus lactis subsp. lactis</name>
    <name type="common">Streptococcus lactis</name>
    <dbReference type="NCBI Taxonomy" id="1360"/>
    <lineage>
        <taxon>Bacteria</taxon>
        <taxon>Bacillati</taxon>
        <taxon>Bacillota</taxon>
        <taxon>Bacilli</taxon>
        <taxon>Lactobacillales</taxon>
        <taxon>Streptococcaceae</taxon>
        <taxon>Lactococcus</taxon>
    </lineage>
</organism>
<dbReference type="EMBL" id="LKLU01000126">
    <property type="protein sequence ID" value="KSU18585.1"/>
    <property type="molecule type" value="Genomic_DNA"/>
</dbReference>
<feature type="transmembrane region" description="Helical" evidence="1">
    <location>
        <begin position="21"/>
        <end position="41"/>
    </location>
</feature>
<dbReference type="Proteomes" id="UP000245919">
    <property type="component" value="Chromosome"/>
</dbReference>
<evidence type="ECO:0000313" key="5">
    <source>
        <dbReference type="Proteomes" id="UP000052991"/>
    </source>
</evidence>
<name>A0A0R2NBA9_LACLL</name>
<evidence type="ECO:0000313" key="2">
    <source>
        <dbReference type="EMBL" id="AWN65337.1"/>
    </source>
</evidence>
<gene>
    <name evidence="2" type="ORF">LL14B4_03795</name>
    <name evidence="3" type="ORF">M20_2186</name>
    <name evidence="4" type="ORF">N42_1973</name>
</gene>
<evidence type="ECO:0000313" key="7">
    <source>
        <dbReference type="Proteomes" id="UP000245919"/>
    </source>
</evidence>
<evidence type="ECO:0000256" key="1">
    <source>
        <dbReference type="SAM" id="Phobius"/>
    </source>
</evidence>
<keyword evidence="1" id="KW-0812">Transmembrane</keyword>
<dbReference type="EMBL" id="CP028160">
    <property type="protein sequence ID" value="AWN65337.1"/>
    <property type="molecule type" value="Genomic_DNA"/>
</dbReference>
<dbReference type="EMBL" id="LKLW01000114">
    <property type="protein sequence ID" value="KSU25734.1"/>
    <property type="molecule type" value="Genomic_DNA"/>
</dbReference>
<dbReference type="Proteomes" id="UP000052991">
    <property type="component" value="Unassembled WGS sequence"/>
</dbReference>
<protein>
    <submittedName>
        <fullName evidence="4">Uncharacterized protein</fullName>
    </submittedName>
</protein>
<keyword evidence="1" id="KW-0472">Membrane</keyword>
<dbReference type="AlphaFoldDB" id="A0A0R2NBA9"/>
<keyword evidence="1" id="KW-1133">Transmembrane helix</keyword>